<dbReference type="AlphaFoldDB" id="A0A136WH63"/>
<keyword evidence="5" id="KW-0378">Hydrolase</keyword>
<keyword evidence="2" id="KW-0673">Quorum sensing</keyword>
<dbReference type="GO" id="GO:0009372">
    <property type="term" value="P:quorum sensing"/>
    <property type="evidence" value="ECO:0007669"/>
    <property type="project" value="UniProtKB-KW"/>
</dbReference>
<evidence type="ECO:0000256" key="3">
    <source>
        <dbReference type="ARBA" id="ARBA00022670"/>
    </source>
</evidence>
<evidence type="ECO:0000256" key="2">
    <source>
        <dbReference type="ARBA" id="ARBA00022654"/>
    </source>
</evidence>
<dbReference type="Pfam" id="PF04647">
    <property type="entry name" value="AgrB"/>
    <property type="match status" value="1"/>
</dbReference>
<dbReference type="EMBL" id="LRVM01000002">
    <property type="protein sequence ID" value="KXL53908.1"/>
    <property type="molecule type" value="Genomic_DNA"/>
</dbReference>
<keyword evidence="6" id="KW-1133">Transmembrane helix</keyword>
<keyword evidence="4" id="KW-0812">Transmembrane</keyword>
<evidence type="ECO:0000256" key="6">
    <source>
        <dbReference type="ARBA" id="ARBA00022989"/>
    </source>
</evidence>
<protein>
    <submittedName>
        <fullName evidence="8">Accessory protein regulator B</fullName>
    </submittedName>
</protein>
<keyword evidence="7" id="KW-0472">Membrane</keyword>
<comment type="caution">
    <text evidence="8">The sequence shown here is derived from an EMBL/GenBank/DDBJ whole genome shotgun (WGS) entry which is preliminary data.</text>
</comment>
<evidence type="ECO:0000313" key="9">
    <source>
        <dbReference type="Proteomes" id="UP000070539"/>
    </source>
</evidence>
<proteinExistence type="predicted"/>
<gene>
    <name evidence="8" type="ORF">CLNEO_11340</name>
</gene>
<organism evidence="8 9">
    <name type="scientific">Anaerotignum neopropionicum</name>
    <dbReference type="NCBI Taxonomy" id="36847"/>
    <lineage>
        <taxon>Bacteria</taxon>
        <taxon>Bacillati</taxon>
        <taxon>Bacillota</taxon>
        <taxon>Clostridia</taxon>
        <taxon>Lachnospirales</taxon>
        <taxon>Anaerotignaceae</taxon>
        <taxon>Anaerotignum</taxon>
    </lineage>
</organism>
<evidence type="ECO:0000256" key="4">
    <source>
        <dbReference type="ARBA" id="ARBA00022692"/>
    </source>
</evidence>
<keyword evidence="9" id="KW-1185">Reference proteome</keyword>
<sequence>MIIKFANTWANWLVENGASRDDYEIYAYGAECMLNELFSDILLILTALLFHKTFEMILDQCFLW</sequence>
<evidence type="ECO:0000256" key="5">
    <source>
        <dbReference type="ARBA" id="ARBA00022801"/>
    </source>
</evidence>
<dbReference type="InterPro" id="IPR006741">
    <property type="entry name" value="AgrB"/>
</dbReference>
<dbReference type="Proteomes" id="UP000070539">
    <property type="component" value="Unassembled WGS sequence"/>
</dbReference>
<evidence type="ECO:0000256" key="7">
    <source>
        <dbReference type="ARBA" id="ARBA00023136"/>
    </source>
</evidence>
<evidence type="ECO:0000313" key="8">
    <source>
        <dbReference type="EMBL" id="KXL53908.1"/>
    </source>
</evidence>
<keyword evidence="1" id="KW-1003">Cell membrane</keyword>
<dbReference type="GO" id="GO:0006508">
    <property type="term" value="P:proteolysis"/>
    <property type="evidence" value="ECO:0007669"/>
    <property type="project" value="UniProtKB-KW"/>
</dbReference>
<name>A0A136WH63_9FIRM</name>
<reference evidence="8 9" key="1">
    <citation type="submission" date="2016-01" db="EMBL/GenBank/DDBJ databases">
        <title>Genome sequence of Clostridium neopropionicum X4, DSM-3847.</title>
        <authorList>
            <person name="Poehlein A."/>
            <person name="Beck M.H."/>
            <person name="Bengelsdorf F.R."/>
            <person name="Daniel R."/>
            <person name="Duerre P."/>
        </authorList>
    </citation>
    <scope>NUCLEOTIDE SEQUENCE [LARGE SCALE GENOMIC DNA]</scope>
    <source>
        <strain evidence="8 9">DSM-3847</strain>
    </source>
</reference>
<keyword evidence="3" id="KW-0645">Protease</keyword>
<dbReference type="GO" id="GO:0016020">
    <property type="term" value="C:membrane"/>
    <property type="evidence" value="ECO:0007669"/>
    <property type="project" value="InterPro"/>
</dbReference>
<dbReference type="RefSeq" id="WP_066085742.1">
    <property type="nucleotide sequence ID" value="NZ_LRVM01000002.1"/>
</dbReference>
<accession>A0A136WH63</accession>
<evidence type="ECO:0000256" key="1">
    <source>
        <dbReference type="ARBA" id="ARBA00022475"/>
    </source>
</evidence>
<dbReference type="GO" id="GO:0008233">
    <property type="term" value="F:peptidase activity"/>
    <property type="evidence" value="ECO:0007669"/>
    <property type="project" value="UniProtKB-KW"/>
</dbReference>